<dbReference type="AlphaFoldDB" id="A0A167LK99"/>
<organism evidence="2 3">
    <name type="scientific">Calocera viscosa (strain TUFC12733)</name>
    <dbReference type="NCBI Taxonomy" id="1330018"/>
    <lineage>
        <taxon>Eukaryota</taxon>
        <taxon>Fungi</taxon>
        <taxon>Dikarya</taxon>
        <taxon>Basidiomycota</taxon>
        <taxon>Agaricomycotina</taxon>
        <taxon>Dacrymycetes</taxon>
        <taxon>Dacrymycetales</taxon>
        <taxon>Dacrymycetaceae</taxon>
        <taxon>Calocera</taxon>
    </lineage>
</organism>
<dbReference type="STRING" id="1330018.A0A167LK99"/>
<evidence type="ECO:0000256" key="1">
    <source>
        <dbReference type="SAM" id="MobiDB-lite"/>
    </source>
</evidence>
<name>A0A167LK99_CALVF</name>
<dbReference type="EMBL" id="KV417287">
    <property type="protein sequence ID" value="KZO95775.1"/>
    <property type="molecule type" value="Genomic_DNA"/>
</dbReference>
<sequence length="259" mass="28212">MSFVPRAIARSRPLVLRRSYSFLSNKHGRSWFTSGKAAAAKQQGQGQRPQVPSQQPGAVVGAEAQERDGVQITVDGLAEGKPVADVKPTGRAPTDPPTPTPDMSISIAHALTWPSPTLPPTDHPQPSLRSLTMQRFYSLDRPLLSVAVSPAPPATQPEEVDKEAEADAARLLARALVMTKLGAEKDWDDVVAQLEGREESVYDDVVNMDSVKRKRRKKMTKHNYNVPSVCGWANRRAFMPDLGLSDYYSALSSPSSCAP</sequence>
<reference evidence="2 3" key="1">
    <citation type="journal article" date="2016" name="Mol. Biol. Evol.">
        <title>Comparative Genomics of Early-Diverging Mushroom-Forming Fungi Provides Insights into the Origins of Lignocellulose Decay Capabilities.</title>
        <authorList>
            <person name="Nagy L.G."/>
            <person name="Riley R."/>
            <person name="Tritt A."/>
            <person name="Adam C."/>
            <person name="Daum C."/>
            <person name="Floudas D."/>
            <person name="Sun H."/>
            <person name="Yadav J.S."/>
            <person name="Pangilinan J."/>
            <person name="Larsson K.H."/>
            <person name="Matsuura K."/>
            <person name="Barry K."/>
            <person name="Labutti K."/>
            <person name="Kuo R."/>
            <person name="Ohm R.A."/>
            <person name="Bhattacharya S.S."/>
            <person name="Shirouzu T."/>
            <person name="Yoshinaga Y."/>
            <person name="Martin F.M."/>
            <person name="Grigoriev I.V."/>
            <person name="Hibbett D.S."/>
        </authorList>
    </citation>
    <scope>NUCLEOTIDE SEQUENCE [LARGE SCALE GENOMIC DNA]</scope>
    <source>
        <strain evidence="2 3">TUFC12733</strain>
    </source>
</reference>
<protein>
    <submittedName>
        <fullName evidence="2">Uncharacterized protein</fullName>
    </submittedName>
</protein>
<feature type="region of interest" description="Disordered" evidence="1">
    <location>
        <begin position="35"/>
        <end position="100"/>
    </location>
</feature>
<feature type="compositionally biased region" description="Low complexity" evidence="1">
    <location>
        <begin position="35"/>
        <end position="57"/>
    </location>
</feature>
<proteinExistence type="predicted"/>
<accession>A0A167LK99</accession>
<gene>
    <name evidence="2" type="ORF">CALVIDRAFT_151711</name>
</gene>
<dbReference type="OrthoDB" id="3362437at2759"/>
<evidence type="ECO:0000313" key="2">
    <source>
        <dbReference type="EMBL" id="KZO95775.1"/>
    </source>
</evidence>
<evidence type="ECO:0000313" key="3">
    <source>
        <dbReference type="Proteomes" id="UP000076738"/>
    </source>
</evidence>
<keyword evidence="3" id="KW-1185">Reference proteome</keyword>
<dbReference type="Proteomes" id="UP000076738">
    <property type="component" value="Unassembled WGS sequence"/>
</dbReference>